<feature type="domain" description="N-acetylmuramoyl-L-alanine amidase" evidence="2">
    <location>
        <begin position="8"/>
        <end position="132"/>
    </location>
</feature>
<evidence type="ECO:0000313" key="5">
    <source>
        <dbReference type="Proteomes" id="UP000823902"/>
    </source>
</evidence>
<dbReference type="Proteomes" id="UP000823902">
    <property type="component" value="Unassembled WGS sequence"/>
</dbReference>
<accession>A0A9D2Q6F6</accession>
<comment type="caution">
    <text evidence="4">The sequence shown here is derived from an EMBL/GenBank/DDBJ whole genome shotgun (WGS) entry which is preliminary data.</text>
</comment>
<dbReference type="InterPro" id="IPR036365">
    <property type="entry name" value="PGBD-like_sf"/>
</dbReference>
<dbReference type="SUPFAM" id="SSF55846">
    <property type="entry name" value="N-acetylmuramoyl-L-alanine amidase-like"/>
    <property type="match status" value="1"/>
</dbReference>
<dbReference type="PANTHER" id="PTHR11022:SF41">
    <property type="entry name" value="PEPTIDOGLYCAN-RECOGNITION PROTEIN LC-RELATED"/>
    <property type="match status" value="1"/>
</dbReference>
<dbReference type="GO" id="GO:0008270">
    <property type="term" value="F:zinc ion binding"/>
    <property type="evidence" value="ECO:0007669"/>
    <property type="project" value="InterPro"/>
</dbReference>
<gene>
    <name evidence="4" type="ORF">H9697_02230</name>
</gene>
<feature type="domain" description="Peptidoglycan recognition protein family" evidence="3">
    <location>
        <begin position="2"/>
        <end position="129"/>
    </location>
</feature>
<dbReference type="EMBL" id="DWVY01000008">
    <property type="protein sequence ID" value="HJC73758.1"/>
    <property type="molecule type" value="Genomic_DNA"/>
</dbReference>
<evidence type="ECO:0000313" key="4">
    <source>
        <dbReference type="EMBL" id="HJC73758.1"/>
    </source>
</evidence>
<reference evidence="4" key="2">
    <citation type="submission" date="2021-04" db="EMBL/GenBank/DDBJ databases">
        <authorList>
            <person name="Gilroy R."/>
        </authorList>
    </citation>
    <scope>NUCLEOTIDE SEQUENCE</scope>
    <source>
        <strain evidence="4">CHK196-7946</strain>
    </source>
</reference>
<evidence type="ECO:0000259" key="3">
    <source>
        <dbReference type="SMART" id="SM00701"/>
    </source>
</evidence>
<dbReference type="Pfam" id="PF01510">
    <property type="entry name" value="Amidase_2"/>
    <property type="match status" value="1"/>
</dbReference>
<evidence type="ECO:0000256" key="1">
    <source>
        <dbReference type="ARBA" id="ARBA00007553"/>
    </source>
</evidence>
<dbReference type="InterPro" id="IPR036505">
    <property type="entry name" value="Amidase/PGRP_sf"/>
</dbReference>
<proteinExistence type="inferred from homology"/>
<comment type="similarity">
    <text evidence="1">Belongs to the N-acetylmuramoyl-L-alanine amidase 2 family.</text>
</comment>
<dbReference type="GO" id="GO:0008745">
    <property type="term" value="F:N-acetylmuramoyl-L-alanine amidase activity"/>
    <property type="evidence" value="ECO:0007669"/>
    <property type="project" value="InterPro"/>
</dbReference>
<protein>
    <submittedName>
        <fullName evidence="4">Peptidoglycan-binding domain-containing protein</fullName>
    </submittedName>
</protein>
<dbReference type="SMART" id="SM00701">
    <property type="entry name" value="PGRP"/>
    <property type="match status" value="1"/>
</dbReference>
<dbReference type="PANTHER" id="PTHR11022">
    <property type="entry name" value="PEPTIDOGLYCAN RECOGNITION PROTEIN"/>
    <property type="match status" value="1"/>
</dbReference>
<dbReference type="InterPro" id="IPR002502">
    <property type="entry name" value="Amidase_domain"/>
</dbReference>
<dbReference type="SMART" id="SM00644">
    <property type="entry name" value="Ami_2"/>
    <property type="match status" value="1"/>
</dbReference>
<evidence type="ECO:0000259" key="2">
    <source>
        <dbReference type="SMART" id="SM00644"/>
    </source>
</evidence>
<dbReference type="InterPro" id="IPR006619">
    <property type="entry name" value="PGRP_domain_met/bac"/>
</dbReference>
<name>A0A9D2Q6F6_9FIRM</name>
<dbReference type="GO" id="GO:0009253">
    <property type="term" value="P:peptidoglycan catabolic process"/>
    <property type="evidence" value="ECO:0007669"/>
    <property type="project" value="InterPro"/>
</dbReference>
<dbReference type="SUPFAM" id="SSF47090">
    <property type="entry name" value="PGBD-like"/>
    <property type="match status" value="1"/>
</dbReference>
<dbReference type="Gene3D" id="3.40.80.10">
    <property type="entry name" value="Peptidoglycan recognition protein-like"/>
    <property type="match status" value="1"/>
</dbReference>
<dbReference type="CDD" id="cd06583">
    <property type="entry name" value="PGRP"/>
    <property type="match status" value="1"/>
</dbReference>
<sequence length="268" mass="28619">MNIIETNLSFGSMSVRSKTTRIILHHAAAKSCGAATIHQWHLNNGWSGIGYHFVVRKNGTIERGRPENTVGAHASGSNSDSIGICFEGDFMSETMSDTQKNAGKELVAYLKNKYGISKVQKHSDVCSTDCPGTNFPFAEIAGVAGSANAPSTSSGSDKIKVDGWWGVNTTRLLQQIFGTPLDGIVSNQDPAQKKYLLRADSGSWDFAGSGNGSNLIGAMQNHVGVKDDGFMGPNTIRAWQKFLGVAVDGYMGADTVSALQRWANKQAA</sequence>
<organism evidence="4 5">
    <name type="scientific">Candidatus Mediterraneibacter faecavium</name>
    <dbReference type="NCBI Taxonomy" id="2838668"/>
    <lineage>
        <taxon>Bacteria</taxon>
        <taxon>Bacillati</taxon>
        <taxon>Bacillota</taxon>
        <taxon>Clostridia</taxon>
        <taxon>Lachnospirales</taxon>
        <taxon>Lachnospiraceae</taxon>
        <taxon>Mediterraneibacter</taxon>
    </lineage>
</organism>
<dbReference type="InterPro" id="IPR015510">
    <property type="entry name" value="PGRP"/>
</dbReference>
<dbReference type="AlphaFoldDB" id="A0A9D2Q6F6"/>
<reference evidence="4" key="1">
    <citation type="journal article" date="2021" name="PeerJ">
        <title>Extensive microbial diversity within the chicken gut microbiome revealed by metagenomics and culture.</title>
        <authorList>
            <person name="Gilroy R."/>
            <person name="Ravi A."/>
            <person name="Getino M."/>
            <person name="Pursley I."/>
            <person name="Horton D.L."/>
            <person name="Alikhan N.F."/>
            <person name="Baker D."/>
            <person name="Gharbi K."/>
            <person name="Hall N."/>
            <person name="Watson M."/>
            <person name="Adriaenssens E.M."/>
            <person name="Foster-Nyarko E."/>
            <person name="Jarju S."/>
            <person name="Secka A."/>
            <person name="Antonio M."/>
            <person name="Oren A."/>
            <person name="Chaudhuri R.R."/>
            <person name="La Ragione R."/>
            <person name="Hildebrand F."/>
            <person name="Pallen M.J."/>
        </authorList>
    </citation>
    <scope>NUCLEOTIDE SEQUENCE</scope>
    <source>
        <strain evidence="4">CHK196-7946</strain>
    </source>
</reference>